<dbReference type="Pfam" id="PF14559">
    <property type="entry name" value="TPR_19"/>
    <property type="match status" value="1"/>
</dbReference>
<dbReference type="SMART" id="SM00028">
    <property type="entry name" value="TPR"/>
    <property type="match status" value="6"/>
</dbReference>
<evidence type="ECO:0000313" key="5">
    <source>
        <dbReference type="EMBL" id="PPK92960.1"/>
    </source>
</evidence>
<feature type="repeat" description="TPR" evidence="3">
    <location>
        <begin position="2"/>
        <end position="35"/>
    </location>
</feature>
<feature type="transmembrane region" description="Helical" evidence="4">
    <location>
        <begin position="337"/>
        <end position="356"/>
    </location>
</feature>
<feature type="transmembrane region" description="Helical" evidence="4">
    <location>
        <begin position="311"/>
        <end position="331"/>
    </location>
</feature>
<proteinExistence type="predicted"/>
<feature type="repeat" description="TPR" evidence="3">
    <location>
        <begin position="172"/>
        <end position="205"/>
    </location>
</feature>
<feature type="transmembrane region" description="Helical" evidence="4">
    <location>
        <begin position="271"/>
        <end position="290"/>
    </location>
</feature>
<keyword evidence="1" id="KW-0677">Repeat</keyword>
<dbReference type="AlphaFoldDB" id="A0A2S6IFN7"/>
<dbReference type="Proteomes" id="UP000239002">
    <property type="component" value="Unassembled WGS sequence"/>
</dbReference>
<feature type="repeat" description="TPR" evidence="3">
    <location>
        <begin position="104"/>
        <end position="137"/>
    </location>
</feature>
<keyword evidence="4" id="KW-0472">Membrane</keyword>
<dbReference type="Pfam" id="PF12895">
    <property type="entry name" value="ANAPC3"/>
    <property type="match status" value="1"/>
</dbReference>
<keyword evidence="6" id="KW-1185">Reference proteome</keyword>
<dbReference type="EMBL" id="PTJE01000008">
    <property type="protein sequence ID" value="PPK92960.1"/>
    <property type="molecule type" value="Genomic_DNA"/>
</dbReference>
<gene>
    <name evidence="5" type="ORF">LY01_02664</name>
</gene>
<sequence>MIEALYERAYLLFQQRRYPQAEQLLNQALTQDPNSISCLHLLAEVNLAQDDPKKANHFIDIAIGLSPSTDLLYATKARIMLDVERYDDAEELLKEAISLNPQEPQNYAMLAHISLSRKRYKEAEQLAEKSLSLDPANLLALNVKSTAQLKQNKKAESEETLKGALGENPEDSYTHTNYGWNKLETGQHKKALEHFKEALRYDPNNSYAQSGMMEALQAKYFVYRWFLKYQFWIGNMAAKYQWYFIIGFYAGTRLLRYVADSVPALEPFLSPIVILLALVALSTWIIGPISKLLFSFNKYAKFLLSKKEKQAVIFTGTCVFTSLSGVAAYFALEDGRFLMVAIAGLILMIPWSMFYLETKPKYMMPLAAGIMTIIASVALFISFTTGNVDNPFVIGFLISFFAFQWFANAVSIKRGNI</sequence>
<protein>
    <submittedName>
        <fullName evidence="5">Tetratricopeptide repeat protein</fullName>
    </submittedName>
</protein>
<evidence type="ECO:0000256" key="1">
    <source>
        <dbReference type="ARBA" id="ARBA00022737"/>
    </source>
</evidence>
<feature type="transmembrane region" description="Helical" evidence="4">
    <location>
        <begin position="363"/>
        <end position="386"/>
    </location>
</feature>
<dbReference type="PANTHER" id="PTHR44943:SF8">
    <property type="entry name" value="TPR REPEAT-CONTAINING PROTEIN MJ0263"/>
    <property type="match status" value="1"/>
</dbReference>
<dbReference type="Pfam" id="PF07719">
    <property type="entry name" value="TPR_2"/>
    <property type="match status" value="1"/>
</dbReference>
<evidence type="ECO:0000256" key="3">
    <source>
        <dbReference type="PROSITE-ProRule" id="PRU00339"/>
    </source>
</evidence>
<accession>A0A2S6IFN7</accession>
<feature type="transmembrane region" description="Helical" evidence="4">
    <location>
        <begin position="392"/>
        <end position="412"/>
    </location>
</feature>
<keyword evidence="4" id="KW-0812">Transmembrane</keyword>
<evidence type="ECO:0000256" key="4">
    <source>
        <dbReference type="SAM" id="Phobius"/>
    </source>
</evidence>
<dbReference type="InterPro" id="IPR011990">
    <property type="entry name" value="TPR-like_helical_dom_sf"/>
</dbReference>
<reference evidence="5 6" key="1">
    <citation type="submission" date="2018-02" db="EMBL/GenBank/DDBJ databases">
        <title>Genomic Encyclopedia of Archaeal and Bacterial Type Strains, Phase II (KMG-II): from individual species to whole genera.</title>
        <authorList>
            <person name="Goeker M."/>
        </authorList>
    </citation>
    <scope>NUCLEOTIDE SEQUENCE [LARGE SCALE GENOMIC DNA]</scope>
    <source>
        <strain evidence="5 6">DSM 16809</strain>
    </source>
</reference>
<keyword evidence="4" id="KW-1133">Transmembrane helix</keyword>
<keyword evidence="2 3" id="KW-0802">TPR repeat</keyword>
<feature type="transmembrane region" description="Helical" evidence="4">
    <location>
        <begin position="240"/>
        <end position="259"/>
    </location>
</feature>
<feature type="repeat" description="TPR" evidence="3">
    <location>
        <begin position="70"/>
        <end position="103"/>
    </location>
</feature>
<organism evidence="5 6">
    <name type="scientific">Nonlabens xylanidelens</name>
    <dbReference type="NCBI Taxonomy" id="191564"/>
    <lineage>
        <taxon>Bacteria</taxon>
        <taxon>Pseudomonadati</taxon>
        <taxon>Bacteroidota</taxon>
        <taxon>Flavobacteriia</taxon>
        <taxon>Flavobacteriales</taxon>
        <taxon>Flavobacteriaceae</taxon>
        <taxon>Nonlabens</taxon>
    </lineage>
</organism>
<dbReference type="InterPro" id="IPR019734">
    <property type="entry name" value="TPR_rpt"/>
</dbReference>
<dbReference type="PROSITE" id="PS50005">
    <property type="entry name" value="TPR"/>
    <property type="match status" value="4"/>
</dbReference>
<dbReference type="InterPro" id="IPR013105">
    <property type="entry name" value="TPR_2"/>
</dbReference>
<dbReference type="Gene3D" id="1.25.40.10">
    <property type="entry name" value="Tetratricopeptide repeat domain"/>
    <property type="match status" value="2"/>
</dbReference>
<dbReference type="RefSeq" id="WP_104516377.1">
    <property type="nucleotide sequence ID" value="NZ_PTJE01000008.1"/>
</dbReference>
<name>A0A2S6IFN7_9FLAO</name>
<dbReference type="InterPro" id="IPR051685">
    <property type="entry name" value="Ycf3/AcsC/BcsC/TPR_MFPF"/>
</dbReference>
<dbReference type="PANTHER" id="PTHR44943">
    <property type="entry name" value="CELLULOSE SYNTHASE OPERON PROTEIN C"/>
    <property type="match status" value="1"/>
</dbReference>
<dbReference type="SUPFAM" id="SSF48452">
    <property type="entry name" value="TPR-like"/>
    <property type="match status" value="1"/>
</dbReference>
<evidence type="ECO:0000256" key="2">
    <source>
        <dbReference type="ARBA" id="ARBA00022803"/>
    </source>
</evidence>
<comment type="caution">
    <text evidence="5">The sequence shown here is derived from an EMBL/GenBank/DDBJ whole genome shotgun (WGS) entry which is preliminary data.</text>
</comment>
<dbReference type="OrthoDB" id="1489995at2"/>
<evidence type="ECO:0000313" key="6">
    <source>
        <dbReference type="Proteomes" id="UP000239002"/>
    </source>
</evidence>